<evidence type="ECO:0008006" key="4">
    <source>
        <dbReference type="Google" id="ProtNLM"/>
    </source>
</evidence>
<comment type="caution">
    <text evidence="2">The sequence shown here is derived from an EMBL/GenBank/DDBJ whole genome shotgun (WGS) entry which is preliminary data.</text>
</comment>
<dbReference type="AlphaFoldDB" id="A0A7J7MGT7"/>
<feature type="signal peptide" evidence="1">
    <location>
        <begin position="1"/>
        <end position="18"/>
    </location>
</feature>
<evidence type="ECO:0000313" key="2">
    <source>
        <dbReference type="EMBL" id="KAF6154135.1"/>
    </source>
</evidence>
<accession>A0A7J7MGT7</accession>
<name>A0A7J7MGT7_9MAGN</name>
<keyword evidence="3" id="KW-1185">Reference proteome</keyword>
<evidence type="ECO:0000313" key="3">
    <source>
        <dbReference type="Proteomes" id="UP000541444"/>
    </source>
</evidence>
<gene>
    <name evidence="2" type="ORF">GIB67_016387</name>
</gene>
<dbReference type="EMBL" id="JACGCM010001511">
    <property type="protein sequence ID" value="KAF6154135.1"/>
    <property type="molecule type" value="Genomic_DNA"/>
</dbReference>
<feature type="chain" id="PRO_5029588450" description="Secreted protein" evidence="1">
    <location>
        <begin position="19"/>
        <end position="87"/>
    </location>
</feature>
<reference evidence="2 3" key="1">
    <citation type="journal article" date="2020" name="IScience">
        <title>Genome Sequencing of the Endangered Kingdonia uniflora (Circaeasteraceae, Ranunculales) Reveals Potential Mechanisms of Evolutionary Specialization.</title>
        <authorList>
            <person name="Sun Y."/>
            <person name="Deng T."/>
            <person name="Zhang A."/>
            <person name="Moore M.J."/>
            <person name="Landis J.B."/>
            <person name="Lin N."/>
            <person name="Zhang H."/>
            <person name="Zhang X."/>
            <person name="Huang J."/>
            <person name="Zhang X."/>
            <person name="Sun H."/>
            <person name="Wang H."/>
        </authorList>
    </citation>
    <scope>NUCLEOTIDE SEQUENCE [LARGE SCALE GENOMIC DNA]</scope>
    <source>
        <strain evidence="2">TB1705</strain>
        <tissue evidence="2">Leaf</tissue>
    </source>
</reference>
<evidence type="ECO:0000256" key="1">
    <source>
        <dbReference type="SAM" id="SignalP"/>
    </source>
</evidence>
<keyword evidence="1" id="KW-0732">Signal</keyword>
<organism evidence="2 3">
    <name type="scientific">Kingdonia uniflora</name>
    <dbReference type="NCBI Taxonomy" id="39325"/>
    <lineage>
        <taxon>Eukaryota</taxon>
        <taxon>Viridiplantae</taxon>
        <taxon>Streptophyta</taxon>
        <taxon>Embryophyta</taxon>
        <taxon>Tracheophyta</taxon>
        <taxon>Spermatophyta</taxon>
        <taxon>Magnoliopsida</taxon>
        <taxon>Ranunculales</taxon>
        <taxon>Circaeasteraceae</taxon>
        <taxon>Kingdonia</taxon>
    </lineage>
</organism>
<dbReference type="Proteomes" id="UP000541444">
    <property type="component" value="Unassembled WGS sequence"/>
</dbReference>
<sequence>MWSIVFVWFEVSFPLSLSSVGHGRVRHWVRDYKITQKILSDQPRHYHVTTVEVNIATAYYKATFHTRFLRSFGSYPKVISNRVSIDE</sequence>
<proteinExistence type="predicted"/>
<protein>
    <recommendedName>
        <fullName evidence="4">Secreted protein</fullName>
    </recommendedName>
</protein>